<dbReference type="OrthoDB" id="2334846at2"/>
<dbReference type="AlphaFoldDB" id="A0A1I5Y9L6"/>
<sequence length="263" mass="29114">MGKFVQGSYSTIDEANEAIEKLVRQGYDRTLLTLIANQEAHDRFADAAETQINTEHADTDESTWDKIKDVFSNDDDGYEADEEVLEPYKDDIDDGKIVLLVDDFSQEAGATDFTNSTPPVADEEHYVSEPTDEEPTSYPPILDNEDDMDTRRRNSHYAPNENPGNARTPSLSEDDLSGDSSEDYDYQDEVDTSIDTNYLADTEENLLPDETIDPATDIGSMGSSASDEATGNTESDHLTRGNRPGRHDTVVPPSPEDNDDSSK</sequence>
<dbReference type="EMBL" id="FOXW01000007">
    <property type="protein sequence ID" value="SFQ40878.1"/>
    <property type="molecule type" value="Genomic_DNA"/>
</dbReference>
<dbReference type="Proteomes" id="UP000199136">
    <property type="component" value="Unassembled WGS sequence"/>
</dbReference>
<evidence type="ECO:0000256" key="1">
    <source>
        <dbReference type="SAM" id="MobiDB-lite"/>
    </source>
</evidence>
<feature type="compositionally biased region" description="Polar residues" evidence="1">
    <location>
        <begin position="221"/>
        <end position="233"/>
    </location>
</feature>
<feature type="compositionally biased region" description="Acidic residues" evidence="1">
    <location>
        <begin position="201"/>
        <end position="212"/>
    </location>
</feature>
<gene>
    <name evidence="2" type="ORF">SAMN04488506_1849</name>
</gene>
<dbReference type="RefSeq" id="WP_092480878.1">
    <property type="nucleotide sequence ID" value="NZ_FOXW01000007.1"/>
</dbReference>
<organism evidence="2 3">
    <name type="scientific">Desemzia incerta</name>
    <dbReference type="NCBI Taxonomy" id="82801"/>
    <lineage>
        <taxon>Bacteria</taxon>
        <taxon>Bacillati</taxon>
        <taxon>Bacillota</taxon>
        <taxon>Bacilli</taxon>
        <taxon>Lactobacillales</taxon>
        <taxon>Carnobacteriaceae</taxon>
        <taxon>Desemzia</taxon>
    </lineage>
</organism>
<feature type="compositionally biased region" description="Acidic residues" evidence="1">
    <location>
        <begin position="172"/>
        <end position="192"/>
    </location>
</feature>
<reference evidence="2 3" key="1">
    <citation type="submission" date="2016-10" db="EMBL/GenBank/DDBJ databases">
        <authorList>
            <person name="de Groot N.N."/>
        </authorList>
    </citation>
    <scope>NUCLEOTIDE SEQUENCE [LARGE SCALE GENOMIC DNA]</scope>
    <source>
        <strain evidence="2 3">DSM 20581</strain>
    </source>
</reference>
<dbReference type="STRING" id="82801.SAMN04488506_1849"/>
<keyword evidence="3" id="KW-1185">Reference proteome</keyword>
<name>A0A1I5Y9L6_9LACT</name>
<accession>A0A1I5Y9L6</accession>
<protein>
    <submittedName>
        <fullName evidence="2">Heat induced stress protein YflT</fullName>
    </submittedName>
</protein>
<proteinExistence type="predicted"/>
<feature type="compositionally biased region" description="Basic and acidic residues" evidence="1">
    <location>
        <begin position="234"/>
        <end position="249"/>
    </location>
</feature>
<evidence type="ECO:0000313" key="2">
    <source>
        <dbReference type="EMBL" id="SFQ40878.1"/>
    </source>
</evidence>
<evidence type="ECO:0000313" key="3">
    <source>
        <dbReference type="Proteomes" id="UP000199136"/>
    </source>
</evidence>
<feature type="region of interest" description="Disordered" evidence="1">
    <location>
        <begin position="109"/>
        <end position="263"/>
    </location>
</feature>